<protein>
    <submittedName>
        <fullName evidence="2">Uncharacterized protein</fullName>
    </submittedName>
</protein>
<evidence type="ECO:0000313" key="2">
    <source>
        <dbReference type="EMBL" id="KAF5370443.1"/>
    </source>
</evidence>
<comment type="caution">
    <text evidence="2">The sequence shown here is derived from an EMBL/GenBank/DDBJ whole genome shotgun (WGS) entry which is preliminary data.</text>
</comment>
<sequence>MLKPVRGGTRVGLRLCRQRPRAEGQGIHWYNRDQAQIHKRDEEIGEVKTLEANPLPSPEFEPTKKTAAPVTSPTAGGAGASQPAKLITDPITKSIEKGQKRQWKETRHEEKRARKKHNRFVRGDGPGRDGGRRAHHENAKGLDGKGHAPTLRATSITQRLVRFPPPGLCYTTRDVRKPAAVGQARTACARRPCS</sequence>
<keyword evidence="3" id="KW-1185">Reference proteome</keyword>
<reference evidence="2 3" key="1">
    <citation type="journal article" date="2020" name="ISME J.">
        <title>Uncovering the hidden diversity of litter-decomposition mechanisms in mushroom-forming fungi.</title>
        <authorList>
            <person name="Floudas D."/>
            <person name="Bentzer J."/>
            <person name="Ahren D."/>
            <person name="Johansson T."/>
            <person name="Persson P."/>
            <person name="Tunlid A."/>
        </authorList>
    </citation>
    <scope>NUCLEOTIDE SEQUENCE [LARGE SCALE GENOMIC DNA]</scope>
    <source>
        <strain evidence="2 3">CBS 661.87</strain>
    </source>
</reference>
<accession>A0A8H5GSI3</accession>
<feature type="region of interest" description="Disordered" evidence="1">
    <location>
        <begin position="49"/>
        <end position="167"/>
    </location>
</feature>
<proteinExistence type="predicted"/>
<name>A0A8H5GSI3_9AGAR</name>
<feature type="compositionally biased region" description="Basic and acidic residues" evidence="1">
    <location>
        <begin position="121"/>
        <end position="146"/>
    </location>
</feature>
<feature type="compositionally biased region" description="Basic and acidic residues" evidence="1">
    <location>
        <begin position="94"/>
        <end position="112"/>
    </location>
</feature>
<organism evidence="2 3">
    <name type="scientific">Tricholomella constricta</name>
    <dbReference type="NCBI Taxonomy" id="117010"/>
    <lineage>
        <taxon>Eukaryota</taxon>
        <taxon>Fungi</taxon>
        <taxon>Dikarya</taxon>
        <taxon>Basidiomycota</taxon>
        <taxon>Agaricomycotina</taxon>
        <taxon>Agaricomycetes</taxon>
        <taxon>Agaricomycetidae</taxon>
        <taxon>Agaricales</taxon>
        <taxon>Tricholomatineae</taxon>
        <taxon>Lyophyllaceae</taxon>
        <taxon>Tricholomella</taxon>
    </lineage>
</organism>
<gene>
    <name evidence="2" type="ORF">D9615_009763</name>
</gene>
<evidence type="ECO:0000313" key="3">
    <source>
        <dbReference type="Proteomes" id="UP000565441"/>
    </source>
</evidence>
<evidence type="ECO:0000256" key="1">
    <source>
        <dbReference type="SAM" id="MobiDB-lite"/>
    </source>
</evidence>
<dbReference type="AlphaFoldDB" id="A0A8H5GSI3"/>
<dbReference type="Proteomes" id="UP000565441">
    <property type="component" value="Unassembled WGS sequence"/>
</dbReference>
<dbReference type="EMBL" id="JAACJP010000052">
    <property type="protein sequence ID" value="KAF5370443.1"/>
    <property type="molecule type" value="Genomic_DNA"/>
</dbReference>